<name>A0AAV4BIQ8_9GAST</name>
<comment type="caution">
    <text evidence="2">The sequence shown here is derived from an EMBL/GenBank/DDBJ whole genome shotgun (WGS) entry which is preliminary data.</text>
</comment>
<evidence type="ECO:0000313" key="2">
    <source>
        <dbReference type="EMBL" id="GFO23261.1"/>
    </source>
</evidence>
<dbReference type="EMBL" id="BLXT01005502">
    <property type="protein sequence ID" value="GFO23261.1"/>
    <property type="molecule type" value="Genomic_DNA"/>
</dbReference>
<evidence type="ECO:0000256" key="1">
    <source>
        <dbReference type="SAM" id="MobiDB-lite"/>
    </source>
</evidence>
<evidence type="ECO:0000313" key="3">
    <source>
        <dbReference type="Proteomes" id="UP000735302"/>
    </source>
</evidence>
<keyword evidence="3" id="KW-1185">Reference proteome</keyword>
<feature type="compositionally biased region" description="Polar residues" evidence="1">
    <location>
        <begin position="24"/>
        <end position="35"/>
    </location>
</feature>
<protein>
    <submittedName>
        <fullName evidence="2">Uncharacterized protein</fullName>
    </submittedName>
</protein>
<proteinExistence type="predicted"/>
<sequence>MSDPPSLQSASGGARNRNRKFSAEQMTGSQTNITGIPNPPFIGDYKVSILLFSLTELAAARTNLQYYFTSRGFSGTVDSELARPLCRGFEPRHRRPGLTEGLIARDHFFGLAIYKNQTHAFCFLFVEMSVPFHNKAAHALSFRKYPDPHKMAQQFERCSYRVLV</sequence>
<organism evidence="2 3">
    <name type="scientific">Plakobranchus ocellatus</name>
    <dbReference type="NCBI Taxonomy" id="259542"/>
    <lineage>
        <taxon>Eukaryota</taxon>
        <taxon>Metazoa</taxon>
        <taxon>Spiralia</taxon>
        <taxon>Lophotrochozoa</taxon>
        <taxon>Mollusca</taxon>
        <taxon>Gastropoda</taxon>
        <taxon>Heterobranchia</taxon>
        <taxon>Euthyneura</taxon>
        <taxon>Panpulmonata</taxon>
        <taxon>Sacoglossa</taxon>
        <taxon>Placobranchoidea</taxon>
        <taxon>Plakobranchidae</taxon>
        <taxon>Plakobranchus</taxon>
    </lineage>
</organism>
<dbReference type="AlphaFoldDB" id="A0AAV4BIQ8"/>
<reference evidence="2 3" key="1">
    <citation type="journal article" date="2021" name="Elife">
        <title>Chloroplast acquisition without the gene transfer in kleptoplastic sea slugs, Plakobranchus ocellatus.</title>
        <authorList>
            <person name="Maeda T."/>
            <person name="Takahashi S."/>
            <person name="Yoshida T."/>
            <person name="Shimamura S."/>
            <person name="Takaki Y."/>
            <person name="Nagai Y."/>
            <person name="Toyoda A."/>
            <person name="Suzuki Y."/>
            <person name="Arimoto A."/>
            <person name="Ishii H."/>
            <person name="Satoh N."/>
            <person name="Nishiyama T."/>
            <person name="Hasebe M."/>
            <person name="Maruyama T."/>
            <person name="Minagawa J."/>
            <person name="Obokata J."/>
            <person name="Shigenobu S."/>
        </authorList>
    </citation>
    <scope>NUCLEOTIDE SEQUENCE [LARGE SCALE GENOMIC DNA]</scope>
</reference>
<feature type="compositionally biased region" description="Polar residues" evidence="1">
    <location>
        <begin position="1"/>
        <end position="11"/>
    </location>
</feature>
<dbReference type="Proteomes" id="UP000735302">
    <property type="component" value="Unassembled WGS sequence"/>
</dbReference>
<gene>
    <name evidence="2" type="ORF">PoB_004976600</name>
</gene>
<feature type="region of interest" description="Disordered" evidence="1">
    <location>
        <begin position="1"/>
        <end position="35"/>
    </location>
</feature>
<accession>A0AAV4BIQ8</accession>